<evidence type="ECO:0000256" key="2">
    <source>
        <dbReference type="SAM" id="Phobius"/>
    </source>
</evidence>
<name>X6P1S1_RETFI</name>
<evidence type="ECO:0000313" key="3">
    <source>
        <dbReference type="EMBL" id="ETO32485.1"/>
    </source>
</evidence>
<protein>
    <submittedName>
        <fullName evidence="3">Uncharacterized protein</fullName>
    </submittedName>
</protein>
<dbReference type="AlphaFoldDB" id="X6P1S1"/>
<keyword evidence="4" id="KW-1185">Reference proteome</keyword>
<keyword evidence="2" id="KW-0472">Membrane</keyword>
<comment type="caution">
    <text evidence="3">The sequence shown here is derived from an EMBL/GenBank/DDBJ whole genome shotgun (WGS) entry which is preliminary data.</text>
</comment>
<evidence type="ECO:0000256" key="1">
    <source>
        <dbReference type="SAM" id="MobiDB-lite"/>
    </source>
</evidence>
<dbReference type="Proteomes" id="UP000023152">
    <property type="component" value="Unassembled WGS sequence"/>
</dbReference>
<gene>
    <name evidence="3" type="ORF">RFI_04633</name>
</gene>
<keyword evidence="2" id="KW-0812">Transmembrane</keyword>
<keyword evidence="2" id="KW-1133">Transmembrane helix</keyword>
<sequence length="251" mass="29606">MLTSALAYVVTASIHLRTFLNESSFAGSDRHFKKKKEGKKKKRKKFNILLCPKFEDGLFYQVDSVLIKNFKIFSKKPLSSLLGSVRIFHHLFYFLLEILNLGYFFAYLCIFYCSIGFQKIETQFFIIGKTSQKKKKRKNYNCEKRFIQAYKKKSHMENIERKKTIIKTDKQPNKQKKKKKSRKVSGIGSPQQKKLTTTALILEKRFLIKLFSCLNGDKPNPLVIGHRKYVFLCIRLLLYFILFYFIFGINT</sequence>
<evidence type="ECO:0000313" key="4">
    <source>
        <dbReference type="Proteomes" id="UP000023152"/>
    </source>
</evidence>
<reference evidence="3 4" key="1">
    <citation type="journal article" date="2013" name="Curr. Biol.">
        <title>The Genome of the Foraminiferan Reticulomyxa filosa.</title>
        <authorList>
            <person name="Glockner G."/>
            <person name="Hulsmann N."/>
            <person name="Schleicher M."/>
            <person name="Noegel A.A."/>
            <person name="Eichinger L."/>
            <person name="Gallinger C."/>
            <person name="Pawlowski J."/>
            <person name="Sierra R."/>
            <person name="Euteneuer U."/>
            <person name="Pillet L."/>
            <person name="Moustafa A."/>
            <person name="Platzer M."/>
            <person name="Groth M."/>
            <person name="Szafranski K."/>
            <person name="Schliwa M."/>
        </authorList>
    </citation>
    <scope>NUCLEOTIDE SEQUENCE [LARGE SCALE GENOMIC DNA]</scope>
</reference>
<accession>X6P1S1</accession>
<feature type="compositionally biased region" description="Basic residues" evidence="1">
    <location>
        <begin position="173"/>
        <end position="183"/>
    </location>
</feature>
<proteinExistence type="predicted"/>
<dbReference type="EMBL" id="ASPP01004174">
    <property type="protein sequence ID" value="ETO32485.1"/>
    <property type="molecule type" value="Genomic_DNA"/>
</dbReference>
<feature type="region of interest" description="Disordered" evidence="1">
    <location>
        <begin position="168"/>
        <end position="190"/>
    </location>
</feature>
<feature type="transmembrane region" description="Helical" evidence="2">
    <location>
        <begin position="102"/>
        <end position="128"/>
    </location>
</feature>
<organism evidence="3 4">
    <name type="scientific">Reticulomyxa filosa</name>
    <dbReference type="NCBI Taxonomy" id="46433"/>
    <lineage>
        <taxon>Eukaryota</taxon>
        <taxon>Sar</taxon>
        <taxon>Rhizaria</taxon>
        <taxon>Retaria</taxon>
        <taxon>Foraminifera</taxon>
        <taxon>Monothalamids</taxon>
        <taxon>Reticulomyxidae</taxon>
        <taxon>Reticulomyxa</taxon>
    </lineage>
</organism>
<feature type="transmembrane region" description="Helical" evidence="2">
    <location>
        <begin position="229"/>
        <end position="249"/>
    </location>
</feature>